<protein>
    <submittedName>
        <fullName evidence="4">D-amino-acid dehydrogenase</fullName>
    </submittedName>
</protein>
<dbReference type="PANTHER" id="PTHR13847:SF280">
    <property type="entry name" value="D-AMINO ACID DEHYDROGENASE"/>
    <property type="match status" value="1"/>
</dbReference>
<reference evidence="4" key="1">
    <citation type="submission" date="2013-01" db="EMBL/GenBank/DDBJ databases">
        <title>Genome draft of Hydrogenophaga taeniospiralis 2K1.</title>
        <authorList>
            <person name="Gomila M."/>
            <person name="Lalucat J."/>
        </authorList>
    </citation>
    <scope>NUCLEOTIDE SEQUENCE</scope>
    <source>
        <strain evidence="4">CCUG 15921</strain>
    </source>
</reference>
<dbReference type="Gene3D" id="3.30.9.10">
    <property type="entry name" value="D-Amino Acid Oxidase, subunit A, domain 2"/>
    <property type="match status" value="1"/>
</dbReference>
<dbReference type="PANTHER" id="PTHR13847">
    <property type="entry name" value="SARCOSINE DEHYDROGENASE-RELATED"/>
    <property type="match status" value="1"/>
</dbReference>
<dbReference type="EMBL" id="AOGK01000010">
    <property type="protein sequence ID" value="MDG5976034.1"/>
    <property type="molecule type" value="Genomic_DNA"/>
</dbReference>
<dbReference type="NCBIfam" id="NF001933">
    <property type="entry name" value="PRK00711.1"/>
    <property type="match status" value="1"/>
</dbReference>
<keyword evidence="5" id="KW-1185">Reference proteome</keyword>
<comment type="caution">
    <text evidence="4">The sequence shown here is derived from an EMBL/GenBank/DDBJ whole genome shotgun (WGS) entry which is preliminary data.</text>
</comment>
<name>A0A9X4NSV6_9BURK</name>
<dbReference type="GO" id="GO:0005886">
    <property type="term" value="C:plasma membrane"/>
    <property type="evidence" value="ECO:0007669"/>
    <property type="project" value="TreeGrafter"/>
</dbReference>
<keyword evidence="2" id="KW-0560">Oxidoreductase</keyword>
<accession>A0A9X4NSV6</accession>
<comment type="similarity">
    <text evidence="1">Belongs to the DadA oxidoreductase family.</text>
</comment>
<evidence type="ECO:0000313" key="5">
    <source>
        <dbReference type="Proteomes" id="UP001152876"/>
    </source>
</evidence>
<dbReference type="RefSeq" id="WP_068172319.1">
    <property type="nucleotide sequence ID" value="NZ_AOGK01000010.1"/>
</dbReference>
<feature type="domain" description="FAD dependent oxidoreductase" evidence="3">
    <location>
        <begin position="2"/>
        <end position="395"/>
    </location>
</feature>
<dbReference type="InterPro" id="IPR006076">
    <property type="entry name" value="FAD-dep_OxRdtase"/>
</dbReference>
<dbReference type="Gene3D" id="3.50.50.60">
    <property type="entry name" value="FAD/NAD(P)-binding domain"/>
    <property type="match status" value="2"/>
</dbReference>
<dbReference type="GO" id="GO:0008718">
    <property type="term" value="F:D-amino-acid dehydrogenase activity"/>
    <property type="evidence" value="ECO:0007669"/>
    <property type="project" value="TreeGrafter"/>
</dbReference>
<sequence>MKVCVVGAGIVGCATAYQLARQGFEVMLVDSDKGPGRGTSFANGAQLSYSYVEPLASPATLLGLPSMLLSPDSPLRFRLRPDLRQWWWCLQFLSACNARQSRQGTRELLMLAQLSRATLEQWMAQEAWGFSFQQNGKLVLCPDAETLRRQAAQVRFQSELGCQQAVLNPQACVDKEPALSGYQERFAGGVWTADECVGDPHALSLQMTQSLLRMGGQLHFETAVTGFSVRGGRIVAAQTPGGALTADVFVIANGAAAPGLAASVHVSLPIYPIKGYSITLPIHSSQKAPVVSVTDLGRKTVFAPLGGRLRVAAMAEVVGHDLSIPPSRIQKMVQAVDTLFPGACGFEETQPWAGLRPATPTAVPITRQMGPTNLYVNAGHGALGLTLAAGSAVVLGRQIMSHGPLRQPMARITGASAGSSS</sequence>
<organism evidence="4 5">
    <name type="scientific">Hydrogenophaga taeniospiralis CCUG 15921</name>
    <dbReference type="NCBI Taxonomy" id="1281780"/>
    <lineage>
        <taxon>Bacteria</taxon>
        <taxon>Pseudomonadati</taxon>
        <taxon>Pseudomonadota</taxon>
        <taxon>Betaproteobacteria</taxon>
        <taxon>Burkholderiales</taxon>
        <taxon>Comamonadaceae</taxon>
        <taxon>Hydrogenophaga</taxon>
    </lineage>
</organism>
<gene>
    <name evidence="4" type="ORF">H010_12269</name>
</gene>
<dbReference type="SUPFAM" id="SSF51905">
    <property type="entry name" value="FAD/NAD(P)-binding domain"/>
    <property type="match status" value="1"/>
</dbReference>
<evidence type="ECO:0000259" key="3">
    <source>
        <dbReference type="Pfam" id="PF01266"/>
    </source>
</evidence>
<dbReference type="GO" id="GO:0005737">
    <property type="term" value="C:cytoplasm"/>
    <property type="evidence" value="ECO:0007669"/>
    <property type="project" value="TreeGrafter"/>
</dbReference>
<evidence type="ECO:0000256" key="1">
    <source>
        <dbReference type="ARBA" id="ARBA00009410"/>
    </source>
</evidence>
<proteinExistence type="inferred from homology"/>
<dbReference type="InterPro" id="IPR036188">
    <property type="entry name" value="FAD/NAD-bd_sf"/>
</dbReference>
<dbReference type="AlphaFoldDB" id="A0A9X4NSV6"/>
<dbReference type="SUPFAM" id="SSF54373">
    <property type="entry name" value="FAD-linked reductases, C-terminal domain"/>
    <property type="match status" value="1"/>
</dbReference>
<dbReference type="OrthoDB" id="18526at2"/>
<evidence type="ECO:0000313" key="4">
    <source>
        <dbReference type="EMBL" id="MDG5976034.1"/>
    </source>
</evidence>
<dbReference type="GO" id="GO:0055130">
    <property type="term" value="P:D-alanine catabolic process"/>
    <property type="evidence" value="ECO:0007669"/>
    <property type="project" value="TreeGrafter"/>
</dbReference>
<dbReference type="Proteomes" id="UP001152876">
    <property type="component" value="Unassembled WGS sequence"/>
</dbReference>
<evidence type="ECO:0000256" key="2">
    <source>
        <dbReference type="ARBA" id="ARBA00023002"/>
    </source>
</evidence>
<dbReference type="Pfam" id="PF01266">
    <property type="entry name" value="DAO"/>
    <property type="match status" value="1"/>
</dbReference>